<name>X0WP78_9ZZZZ</name>
<feature type="non-terminal residue" evidence="1">
    <location>
        <position position="253"/>
    </location>
</feature>
<comment type="caution">
    <text evidence="1">The sequence shown here is derived from an EMBL/GenBank/DDBJ whole genome shotgun (WGS) entry which is preliminary data.</text>
</comment>
<organism evidence="1">
    <name type="scientific">marine sediment metagenome</name>
    <dbReference type="NCBI Taxonomy" id="412755"/>
    <lineage>
        <taxon>unclassified sequences</taxon>
        <taxon>metagenomes</taxon>
        <taxon>ecological metagenomes</taxon>
    </lineage>
</organism>
<reference evidence="1" key="1">
    <citation type="journal article" date="2014" name="Front. Microbiol.">
        <title>High frequency of phylogenetically diverse reductive dehalogenase-homologous genes in deep subseafloor sedimentary metagenomes.</title>
        <authorList>
            <person name="Kawai M."/>
            <person name="Futagami T."/>
            <person name="Toyoda A."/>
            <person name="Takaki Y."/>
            <person name="Nishi S."/>
            <person name="Hori S."/>
            <person name="Arai W."/>
            <person name="Tsubouchi T."/>
            <person name="Morono Y."/>
            <person name="Uchiyama I."/>
            <person name="Ito T."/>
            <person name="Fujiyama A."/>
            <person name="Inagaki F."/>
            <person name="Takami H."/>
        </authorList>
    </citation>
    <scope>NUCLEOTIDE SEQUENCE</scope>
    <source>
        <strain evidence="1">Expedition CK06-06</strain>
    </source>
</reference>
<protein>
    <submittedName>
        <fullName evidence="1">Uncharacterized protein</fullName>
    </submittedName>
</protein>
<gene>
    <name evidence="1" type="ORF">S01H1_63094</name>
</gene>
<sequence>GSIISPFLFPGQLDADDAAMGITAEGGPIWIALQNNKSLLIGATPNDNLSLIEFTIEIDPINDALIFQGDKRILPKPIDGGNALVFDSEDLLQAGGFPFVFEAQDSNNETIILSWQQNGANNSFSGQMNSFVIYPKSWIQYTNPGMATDSLEFLFNTSNYLQYCDYLQDNLSLIPEGCRYSADTTGRLVPLLSTGDLEVIRTATIHEGVTIYDGFTFIERDDTDFDLVWTEPDNGGTLHISDARTLIANLTET</sequence>
<accession>X0WP78</accession>
<evidence type="ECO:0000313" key="1">
    <source>
        <dbReference type="EMBL" id="GAG32809.1"/>
    </source>
</evidence>
<feature type="non-terminal residue" evidence="1">
    <location>
        <position position="1"/>
    </location>
</feature>
<proteinExistence type="predicted"/>
<dbReference type="AlphaFoldDB" id="X0WP78"/>
<dbReference type="EMBL" id="BARS01041492">
    <property type="protein sequence ID" value="GAG32809.1"/>
    <property type="molecule type" value="Genomic_DNA"/>
</dbReference>